<dbReference type="AlphaFoldDB" id="A0A494Z3E0"/>
<dbReference type="OrthoDB" id="983149at2"/>
<protein>
    <submittedName>
        <fullName evidence="2">DUF4236 domain-containing protein</fullName>
    </submittedName>
</protein>
<evidence type="ECO:0000259" key="1">
    <source>
        <dbReference type="Pfam" id="PF14020"/>
    </source>
</evidence>
<dbReference type="EMBL" id="RBZN01000016">
    <property type="protein sequence ID" value="RKQ17001.1"/>
    <property type="molecule type" value="Genomic_DNA"/>
</dbReference>
<gene>
    <name evidence="2" type="ORF">D8M03_08285</name>
</gene>
<organism evidence="2 3">
    <name type="scientific">Ureibacillus endophyticus</name>
    <dbReference type="NCBI Taxonomy" id="1978490"/>
    <lineage>
        <taxon>Bacteria</taxon>
        <taxon>Bacillati</taxon>
        <taxon>Bacillota</taxon>
        <taxon>Bacilli</taxon>
        <taxon>Bacillales</taxon>
        <taxon>Caryophanaceae</taxon>
        <taxon>Ureibacillus</taxon>
    </lineage>
</organism>
<comment type="caution">
    <text evidence="2">The sequence shown here is derived from an EMBL/GenBank/DDBJ whole genome shotgun (WGS) entry which is preliminary data.</text>
</comment>
<name>A0A494Z3E0_9BACL</name>
<accession>A0A494Z3E0</accession>
<evidence type="ECO:0000313" key="2">
    <source>
        <dbReference type="EMBL" id="RKQ17001.1"/>
    </source>
</evidence>
<reference evidence="2 3" key="1">
    <citation type="journal article" date="2016" name="Antonie Van Leeuwenhoek">
        <title>Lysinibacillus endophyticus sp. nov., an indole-3-acetic acid producing endophytic bacterium isolated from corn root (Zea mays cv. Xinken-5).</title>
        <authorList>
            <person name="Yu J."/>
            <person name="Guan X."/>
            <person name="Liu C."/>
            <person name="Xiang W."/>
            <person name="Yu Z."/>
            <person name="Liu X."/>
            <person name="Wang G."/>
        </authorList>
    </citation>
    <scope>NUCLEOTIDE SEQUENCE [LARGE SCALE GENOMIC DNA]</scope>
    <source>
        <strain evidence="2 3">DSM 100506</strain>
    </source>
</reference>
<dbReference type="Proteomes" id="UP000272238">
    <property type="component" value="Unassembled WGS sequence"/>
</dbReference>
<sequence length="360" mass="40912">MGFNFRKSIKIAPGVRLNVGKKSSSLSFGGKGLRYSINTSGKRRATVGIPGSGISYSTTSGGKTYKSPAYQKRQTLKQQQMQEKKELARFEVETYLNTCEILKSIHIEADDQVNWNELATCPPPFQKNEVGPNEQVALEALHSYKPSFFGRLLKNDKRKLLEKAVLLARKEDEEAYEDWQKLKGLVERILAGDLDTYMQVIEEMEPLNDLSEYGSGFEIGCNDPTTLVVTFDVHSKSIIPTMEKTLTKAGNLSVKKLTKTKYFDLQQDYVCSCTIRIARDLFALLPIETAYVHAYDEQLNTENGHVERFCILSIKFDRAILETLNFQYIDPSDALNNFMHHMKFRKTLGFSEVEEIADIQ</sequence>
<evidence type="ECO:0000313" key="3">
    <source>
        <dbReference type="Proteomes" id="UP000272238"/>
    </source>
</evidence>
<dbReference type="RefSeq" id="WP_121214301.1">
    <property type="nucleotide sequence ID" value="NZ_JBBYAH010000001.1"/>
</dbReference>
<dbReference type="Pfam" id="PF14020">
    <property type="entry name" value="DUF4236"/>
    <property type="match status" value="1"/>
</dbReference>
<proteinExistence type="predicted"/>
<keyword evidence="3" id="KW-1185">Reference proteome</keyword>
<dbReference type="InterPro" id="IPR025330">
    <property type="entry name" value="DUF4236"/>
</dbReference>
<feature type="domain" description="DUF4236" evidence="1">
    <location>
        <begin position="3"/>
        <end position="57"/>
    </location>
</feature>